<keyword evidence="2 7" id="KW-0812">Transmembrane</keyword>
<comment type="subcellular location">
    <subcellularLocation>
        <location evidence="1">Membrane</location>
        <topology evidence="1">Multi-pass membrane protein</topology>
    </subcellularLocation>
</comment>
<reference evidence="9" key="1">
    <citation type="journal article" date="2020" name="Stud. Mycol.">
        <title>101 Dothideomycetes genomes: a test case for predicting lifestyles and emergence of pathogens.</title>
        <authorList>
            <person name="Haridas S."/>
            <person name="Albert R."/>
            <person name="Binder M."/>
            <person name="Bloem J."/>
            <person name="Labutti K."/>
            <person name="Salamov A."/>
            <person name="Andreopoulos B."/>
            <person name="Baker S."/>
            <person name="Barry K."/>
            <person name="Bills G."/>
            <person name="Bluhm B."/>
            <person name="Cannon C."/>
            <person name="Castanera R."/>
            <person name="Culley D."/>
            <person name="Daum C."/>
            <person name="Ezra D."/>
            <person name="Gonzalez J."/>
            <person name="Henrissat B."/>
            <person name="Kuo A."/>
            <person name="Liang C."/>
            <person name="Lipzen A."/>
            <person name="Lutzoni F."/>
            <person name="Magnuson J."/>
            <person name="Mondo S."/>
            <person name="Nolan M."/>
            <person name="Ohm R."/>
            <person name="Pangilinan J."/>
            <person name="Park H.-J."/>
            <person name="Ramirez L."/>
            <person name="Alfaro M."/>
            <person name="Sun H."/>
            <person name="Tritt A."/>
            <person name="Yoshinaga Y."/>
            <person name="Zwiers L.-H."/>
            <person name="Turgeon B."/>
            <person name="Goodwin S."/>
            <person name="Spatafora J."/>
            <person name="Crous P."/>
            <person name="Grigoriev I."/>
        </authorList>
    </citation>
    <scope>NUCLEOTIDE SEQUENCE</scope>
    <source>
        <strain evidence="9">CBS 122681</strain>
    </source>
</reference>
<feature type="transmembrane region" description="Helical" evidence="7">
    <location>
        <begin position="6"/>
        <end position="29"/>
    </location>
</feature>
<dbReference type="InterPro" id="IPR052337">
    <property type="entry name" value="SAT4-like"/>
</dbReference>
<dbReference type="OrthoDB" id="444631at2759"/>
<evidence type="ECO:0000313" key="9">
    <source>
        <dbReference type="EMBL" id="KAF2659451.1"/>
    </source>
</evidence>
<evidence type="ECO:0000256" key="7">
    <source>
        <dbReference type="SAM" id="Phobius"/>
    </source>
</evidence>
<feature type="non-terminal residue" evidence="9">
    <location>
        <position position="1"/>
    </location>
</feature>
<accession>A0A6A6TJH3</accession>
<feature type="non-terminal residue" evidence="9">
    <location>
        <position position="307"/>
    </location>
</feature>
<evidence type="ECO:0000256" key="4">
    <source>
        <dbReference type="ARBA" id="ARBA00023136"/>
    </source>
</evidence>
<feature type="domain" description="Rhodopsin" evidence="8">
    <location>
        <begin position="25"/>
        <end position="262"/>
    </location>
</feature>
<dbReference type="Proteomes" id="UP000799324">
    <property type="component" value="Unassembled WGS sequence"/>
</dbReference>
<keyword evidence="10" id="KW-1185">Reference proteome</keyword>
<dbReference type="InterPro" id="IPR049326">
    <property type="entry name" value="Rhodopsin_dom_fungi"/>
</dbReference>
<keyword evidence="3 7" id="KW-1133">Transmembrane helix</keyword>
<evidence type="ECO:0000256" key="5">
    <source>
        <dbReference type="ARBA" id="ARBA00038359"/>
    </source>
</evidence>
<evidence type="ECO:0000256" key="1">
    <source>
        <dbReference type="ARBA" id="ARBA00004141"/>
    </source>
</evidence>
<evidence type="ECO:0000256" key="3">
    <source>
        <dbReference type="ARBA" id="ARBA00022989"/>
    </source>
</evidence>
<feature type="transmembrane region" description="Helical" evidence="7">
    <location>
        <begin position="169"/>
        <end position="187"/>
    </location>
</feature>
<evidence type="ECO:0000313" key="10">
    <source>
        <dbReference type="Proteomes" id="UP000799324"/>
    </source>
</evidence>
<sequence>STTAGTRVNALVLTFTLISGVVVFLRLFTRTAVLRHIGLEDVCITLAMAFSVGLTVAIAVQVRNGMGRHFNELTATEKLTSGQAFWASVWLYNLSLTLTKISILIQYLQIFPTRRFRIICTVALGVVVVYGTWTFFGSIFLCTPVPFFWDKSIRGGKCLNQFAVWFTNGGVNIAQDFAILILPMPLLRNLQISKGQKRALVVIFALGGFVCIITIIRLQSLVAISNSSDPTFDNPPAASWSAIETNVAILTACLPSLRPLLSALMPRYFPSTPAQLTNARQHDEERPRHLKNLSISTRPTTAATRTY</sequence>
<feature type="transmembrane region" description="Helical" evidence="7">
    <location>
        <begin position="41"/>
        <end position="63"/>
    </location>
</feature>
<evidence type="ECO:0000259" key="8">
    <source>
        <dbReference type="Pfam" id="PF20684"/>
    </source>
</evidence>
<dbReference type="Pfam" id="PF20684">
    <property type="entry name" value="Fung_rhodopsin"/>
    <property type="match status" value="1"/>
</dbReference>
<name>A0A6A6TJH3_9PLEO</name>
<comment type="similarity">
    <text evidence="5">Belongs to the SAT4 family.</text>
</comment>
<dbReference type="AlphaFoldDB" id="A0A6A6TJH3"/>
<proteinExistence type="inferred from homology"/>
<feature type="transmembrane region" description="Helical" evidence="7">
    <location>
        <begin position="83"/>
        <end position="104"/>
    </location>
</feature>
<feature type="compositionally biased region" description="Polar residues" evidence="6">
    <location>
        <begin position="293"/>
        <end position="307"/>
    </location>
</feature>
<feature type="transmembrane region" description="Helical" evidence="7">
    <location>
        <begin position="199"/>
        <end position="218"/>
    </location>
</feature>
<protein>
    <recommendedName>
        <fullName evidence="8">Rhodopsin domain-containing protein</fullName>
    </recommendedName>
</protein>
<gene>
    <name evidence="9" type="ORF">K491DRAFT_564001</name>
</gene>
<dbReference type="PANTHER" id="PTHR33048">
    <property type="entry name" value="PTH11-LIKE INTEGRAL MEMBRANE PROTEIN (AFU_ORTHOLOGUE AFUA_5G11245)"/>
    <property type="match status" value="1"/>
</dbReference>
<evidence type="ECO:0000256" key="6">
    <source>
        <dbReference type="SAM" id="MobiDB-lite"/>
    </source>
</evidence>
<feature type="transmembrane region" description="Helical" evidence="7">
    <location>
        <begin position="116"/>
        <end position="149"/>
    </location>
</feature>
<organism evidence="9 10">
    <name type="scientific">Lophiostoma macrostomum CBS 122681</name>
    <dbReference type="NCBI Taxonomy" id="1314788"/>
    <lineage>
        <taxon>Eukaryota</taxon>
        <taxon>Fungi</taxon>
        <taxon>Dikarya</taxon>
        <taxon>Ascomycota</taxon>
        <taxon>Pezizomycotina</taxon>
        <taxon>Dothideomycetes</taxon>
        <taxon>Pleosporomycetidae</taxon>
        <taxon>Pleosporales</taxon>
        <taxon>Lophiostomataceae</taxon>
        <taxon>Lophiostoma</taxon>
    </lineage>
</organism>
<dbReference type="GO" id="GO:0016020">
    <property type="term" value="C:membrane"/>
    <property type="evidence" value="ECO:0007669"/>
    <property type="project" value="UniProtKB-SubCell"/>
</dbReference>
<evidence type="ECO:0000256" key="2">
    <source>
        <dbReference type="ARBA" id="ARBA00022692"/>
    </source>
</evidence>
<dbReference type="PANTHER" id="PTHR33048:SF47">
    <property type="entry name" value="INTEGRAL MEMBRANE PROTEIN-RELATED"/>
    <property type="match status" value="1"/>
</dbReference>
<keyword evidence="4 7" id="KW-0472">Membrane</keyword>
<feature type="region of interest" description="Disordered" evidence="6">
    <location>
        <begin position="275"/>
        <end position="307"/>
    </location>
</feature>
<dbReference type="EMBL" id="MU004307">
    <property type="protein sequence ID" value="KAF2659451.1"/>
    <property type="molecule type" value="Genomic_DNA"/>
</dbReference>